<protein>
    <recommendedName>
        <fullName evidence="11">Cytochrome P450</fullName>
    </recommendedName>
</protein>
<dbReference type="InterPro" id="IPR002401">
    <property type="entry name" value="Cyt_P450_E_grp-I"/>
</dbReference>
<dbReference type="InterPro" id="IPR036396">
    <property type="entry name" value="Cyt_P450_sf"/>
</dbReference>
<keyword evidence="5 7" id="KW-0408">Iron</keyword>
<dbReference type="InterPro" id="IPR001128">
    <property type="entry name" value="Cyt_P450"/>
</dbReference>
<dbReference type="GO" id="GO:0020037">
    <property type="term" value="F:heme binding"/>
    <property type="evidence" value="ECO:0007669"/>
    <property type="project" value="InterPro"/>
</dbReference>
<reference evidence="9" key="1">
    <citation type="submission" date="2018-12" db="EMBL/GenBank/DDBJ databases">
        <authorList>
            <person name="Syme R.A."/>
            <person name="Farfan-Caceres L."/>
            <person name="Lichtenzveig J."/>
        </authorList>
    </citation>
    <scope>NUCLEOTIDE SEQUENCE</scope>
    <source>
        <strain evidence="9">Al4</strain>
    </source>
</reference>
<dbReference type="PANTHER" id="PTHR24305">
    <property type="entry name" value="CYTOCHROME P450"/>
    <property type="match status" value="1"/>
</dbReference>
<dbReference type="InterPro" id="IPR050121">
    <property type="entry name" value="Cytochrome_P450_monoxygenase"/>
</dbReference>
<evidence type="ECO:0008006" key="11">
    <source>
        <dbReference type="Google" id="ProtNLM"/>
    </source>
</evidence>
<name>A0A8H7IV69_9PLEO</name>
<organism evidence="9 10">
    <name type="scientific">Ascochyta lentis</name>
    <dbReference type="NCBI Taxonomy" id="205686"/>
    <lineage>
        <taxon>Eukaryota</taxon>
        <taxon>Fungi</taxon>
        <taxon>Dikarya</taxon>
        <taxon>Ascomycota</taxon>
        <taxon>Pezizomycotina</taxon>
        <taxon>Dothideomycetes</taxon>
        <taxon>Pleosporomycetidae</taxon>
        <taxon>Pleosporales</taxon>
        <taxon>Pleosporineae</taxon>
        <taxon>Didymellaceae</taxon>
        <taxon>Ascochyta</taxon>
    </lineage>
</organism>
<evidence type="ECO:0000256" key="5">
    <source>
        <dbReference type="ARBA" id="ARBA00023004"/>
    </source>
</evidence>
<keyword evidence="3 7" id="KW-0479">Metal-binding</keyword>
<dbReference type="Gene3D" id="1.10.630.10">
    <property type="entry name" value="Cytochrome P450"/>
    <property type="match status" value="1"/>
</dbReference>
<dbReference type="GO" id="GO:0005506">
    <property type="term" value="F:iron ion binding"/>
    <property type="evidence" value="ECO:0007669"/>
    <property type="project" value="InterPro"/>
</dbReference>
<dbReference type="PRINTS" id="PR00463">
    <property type="entry name" value="EP450I"/>
</dbReference>
<reference evidence="9" key="2">
    <citation type="submission" date="2020-09" db="EMBL/GenBank/DDBJ databases">
        <title>Reference genome assembly for Australian Ascochyta lentis isolate Al4.</title>
        <authorList>
            <person name="Lee R.C."/>
            <person name="Farfan-Caceres L.M."/>
            <person name="Debler J.W."/>
            <person name="Williams A.H."/>
            <person name="Henares B.M."/>
        </authorList>
    </citation>
    <scope>NUCLEOTIDE SEQUENCE</scope>
    <source>
        <strain evidence="9">Al4</strain>
    </source>
</reference>
<evidence type="ECO:0000313" key="9">
    <source>
        <dbReference type="EMBL" id="KAF9691723.1"/>
    </source>
</evidence>
<dbReference type="Pfam" id="PF00067">
    <property type="entry name" value="p450"/>
    <property type="match status" value="1"/>
</dbReference>
<dbReference type="PRINTS" id="PR00385">
    <property type="entry name" value="P450"/>
</dbReference>
<comment type="caution">
    <text evidence="9">The sequence shown here is derived from an EMBL/GenBank/DDBJ whole genome shotgun (WGS) entry which is preliminary data.</text>
</comment>
<dbReference type="AlphaFoldDB" id="A0A8H7IV69"/>
<evidence type="ECO:0000256" key="1">
    <source>
        <dbReference type="ARBA" id="ARBA00001971"/>
    </source>
</evidence>
<dbReference type="PROSITE" id="PS00086">
    <property type="entry name" value="CYTOCHROME_P450"/>
    <property type="match status" value="1"/>
</dbReference>
<dbReference type="GO" id="GO:0016705">
    <property type="term" value="F:oxidoreductase activity, acting on paired donors, with incorporation or reduction of molecular oxygen"/>
    <property type="evidence" value="ECO:0007669"/>
    <property type="project" value="InterPro"/>
</dbReference>
<dbReference type="PANTHER" id="PTHR24305:SF157">
    <property type="entry name" value="N-ACETYLTRYPTOPHAN 6-HYDROXYLASE IVOC-RELATED"/>
    <property type="match status" value="1"/>
</dbReference>
<keyword evidence="7 8" id="KW-0349">Heme</keyword>
<keyword evidence="4 8" id="KW-0560">Oxidoreductase</keyword>
<dbReference type="CDD" id="cd11062">
    <property type="entry name" value="CYP58-like"/>
    <property type="match status" value="1"/>
</dbReference>
<dbReference type="InterPro" id="IPR017972">
    <property type="entry name" value="Cyt_P450_CS"/>
</dbReference>
<comment type="cofactor">
    <cofactor evidence="1 7">
        <name>heme</name>
        <dbReference type="ChEBI" id="CHEBI:30413"/>
    </cofactor>
</comment>
<comment type="similarity">
    <text evidence="2 8">Belongs to the cytochrome P450 family.</text>
</comment>
<evidence type="ECO:0000256" key="3">
    <source>
        <dbReference type="ARBA" id="ARBA00022723"/>
    </source>
</evidence>
<keyword evidence="10" id="KW-1185">Reference proteome</keyword>
<proteinExistence type="inferred from homology"/>
<gene>
    <name evidence="9" type="ORF">EKO04_010491</name>
</gene>
<evidence type="ECO:0000313" key="10">
    <source>
        <dbReference type="Proteomes" id="UP000651452"/>
    </source>
</evidence>
<sequence>MTGQFGDPLVTFSTDDHSHHRIRRAALNPFFSKQRVLGLQDLIWTHVEKLCARFEEFRQSKKPLPTGPAFGCLTADVIIEYSVGHKQNALDDPEFAPLFTRAVKKLASMSVFTKHMPWLHAVMRGLPQHWIANLSPEYGAMLAFRTLNNRRVEEVFKRNEKGGDMGNETKGHPTVFHELLNSDLPPSEKSLERLSQESQLIVGAALDTTAHALNTTLFHLLANPEKLQKLKAELETAIPNPNIHTPLTELENLPYLSASISEGLRLSHGLSTRNARLAHTPMQYGSYTIPPFTPVGMSAPLTHHNETLFPSSHSFIPERWIGGKTPDGRPLEKYLMTFGRGARQCAGINLARAEMYIVLAALVRRFEMEVWESSRRDVDMFHDLFLPQAELGRPGVRVLIK</sequence>
<evidence type="ECO:0000256" key="8">
    <source>
        <dbReference type="RuleBase" id="RU000461"/>
    </source>
</evidence>
<evidence type="ECO:0000256" key="6">
    <source>
        <dbReference type="ARBA" id="ARBA00023033"/>
    </source>
</evidence>
<dbReference type="GO" id="GO:0004497">
    <property type="term" value="F:monooxygenase activity"/>
    <property type="evidence" value="ECO:0007669"/>
    <property type="project" value="UniProtKB-KW"/>
</dbReference>
<evidence type="ECO:0000256" key="2">
    <source>
        <dbReference type="ARBA" id="ARBA00010617"/>
    </source>
</evidence>
<dbReference type="SUPFAM" id="SSF48264">
    <property type="entry name" value="Cytochrome P450"/>
    <property type="match status" value="1"/>
</dbReference>
<dbReference type="OrthoDB" id="3945418at2759"/>
<dbReference type="EMBL" id="RZGK01000020">
    <property type="protein sequence ID" value="KAF9691723.1"/>
    <property type="molecule type" value="Genomic_DNA"/>
</dbReference>
<feature type="binding site" description="axial binding residue" evidence="7">
    <location>
        <position position="345"/>
    </location>
    <ligand>
        <name>heme</name>
        <dbReference type="ChEBI" id="CHEBI:30413"/>
    </ligand>
    <ligandPart>
        <name>Fe</name>
        <dbReference type="ChEBI" id="CHEBI:18248"/>
    </ligandPart>
</feature>
<evidence type="ECO:0000256" key="4">
    <source>
        <dbReference type="ARBA" id="ARBA00023002"/>
    </source>
</evidence>
<keyword evidence="6 8" id="KW-0503">Monooxygenase</keyword>
<accession>A0A8H7IV69</accession>
<dbReference type="Proteomes" id="UP000651452">
    <property type="component" value="Unassembled WGS sequence"/>
</dbReference>
<evidence type="ECO:0000256" key="7">
    <source>
        <dbReference type="PIRSR" id="PIRSR602401-1"/>
    </source>
</evidence>